<proteinExistence type="predicted"/>
<evidence type="ECO:0000313" key="3">
    <source>
        <dbReference type="Proteomes" id="UP001516023"/>
    </source>
</evidence>
<gene>
    <name evidence="2" type="ORF">HJC23_005005</name>
</gene>
<evidence type="ECO:0008006" key="4">
    <source>
        <dbReference type="Google" id="ProtNLM"/>
    </source>
</evidence>
<dbReference type="EMBL" id="JABMIG020000046">
    <property type="protein sequence ID" value="KAL3798352.1"/>
    <property type="molecule type" value="Genomic_DNA"/>
</dbReference>
<organism evidence="2 3">
    <name type="scientific">Cyclotella cryptica</name>
    <dbReference type="NCBI Taxonomy" id="29204"/>
    <lineage>
        <taxon>Eukaryota</taxon>
        <taxon>Sar</taxon>
        <taxon>Stramenopiles</taxon>
        <taxon>Ochrophyta</taxon>
        <taxon>Bacillariophyta</taxon>
        <taxon>Coscinodiscophyceae</taxon>
        <taxon>Thalassiosirophycidae</taxon>
        <taxon>Stephanodiscales</taxon>
        <taxon>Stephanodiscaceae</taxon>
        <taxon>Cyclotella</taxon>
    </lineage>
</organism>
<dbReference type="AlphaFoldDB" id="A0ABD3QE12"/>
<sequence length="721" mass="79247">MNETSMSMDDDDAVVDASTTSQPAESLTPTNPNGASTAEESLLQSHIVPPSHILPDGRFVRLPPPTEAECASFFERAAASHRLISSDEVARRASQSETKKKKKKTGDAKPYVHPLAVASARLRGKGVDELSKAINLGTLVAGGEYFGLTNVVNRPSKKADGGKADSAGENAAGGTDAEEATLLDRRLRSSYALRSYRSQYEDASSVLAKRSKRLLSSLSARRVLDARLRALRRRWRLAAPERRPGGMVRARDVVAVDVEVYDCNRKGGEGDAGEGYSVGRIARRVPRFATMELDEDYDVSTDVTMLREYVRGVWDWLMTGEEKEDNHVNGKGSKEAVTSSDMDVDGNILKEKCKTKAEPFATADPTLGQIDPDFDPDKVPLLTLLFEIEKPSTGFVQRATLSSSFSSDQNKHITPPDEKVIEALQHSLFCASLFESMRAEIIPPPTQSATHTQQRNESVAWLSSEMEDSFLPPPSFMAGQDARYQTGGARLLCVVHCHEGEVKVQLDDEYCLTAKLIEAGTAAAAAAANANDDFSTGLSSQNSDGAISGSQSPAWLQSLCKALLLHSQSLYHDHCMKTRMDNPEKNDKAASGMQAVGLARTKKETKSSSPRILQSCVGLGCKFIFEKKVRMVLKRISNWLETEMNCKSEMKCQWLPLALFDSHSQFVLMFRELCYDVGIDGDVLHITQTGHNGEYRSVSFGSELEFECFLQLEFRRAFAND</sequence>
<feature type="region of interest" description="Disordered" evidence="1">
    <location>
        <begin position="156"/>
        <end position="177"/>
    </location>
</feature>
<feature type="region of interest" description="Disordered" evidence="1">
    <location>
        <begin position="1"/>
        <end position="60"/>
    </location>
</feature>
<accession>A0ABD3QE12</accession>
<dbReference type="Proteomes" id="UP001516023">
    <property type="component" value="Unassembled WGS sequence"/>
</dbReference>
<feature type="compositionally biased region" description="Polar residues" evidence="1">
    <location>
        <begin position="22"/>
        <end position="44"/>
    </location>
</feature>
<name>A0ABD3QE12_9STRA</name>
<comment type="caution">
    <text evidence="2">The sequence shown here is derived from an EMBL/GenBank/DDBJ whole genome shotgun (WGS) entry which is preliminary data.</text>
</comment>
<evidence type="ECO:0000256" key="1">
    <source>
        <dbReference type="SAM" id="MobiDB-lite"/>
    </source>
</evidence>
<evidence type="ECO:0000313" key="2">
    <source>
        <dbReference type="EMBL" id="KAL3798352.1"/>
    </source>
</evidence>
<protein>
    <recommendedName>
        <fullName evidence="4">Mediator of RNA polymerase II transcription subunit 17</fullName>
    </recommendedName>
</protein>
<keyword evidence="3" id="KW-1185">Reference proteome</keyword>
<feature type="region of interest" description="Disordered" evidence="1">
    <location>
        <begin position="85"/>
        <end position="108"/>
    </location>
</feature>
<reference evidence="2 3" key="1">
    <citation type="journal article" date="2020" name="G3 (Bethesda)">
        <title>Improved Reference Genome for Cyclotella cryptica CCMP332, a Model for Cell Wall Morphogenesis, Salinity Adaptation, and Lipid Production in Diatoms (Bacillariophyta).</title>
        <authorList>
            <person name="Roberts W.R."/>
            <person name="Downey K.M."/>
            <person name="Ruck E.C."/>
            <person name="Traller J.C."/>
            <person name="Alverson A.J."/>
        </authorList>
    </citation>
    <scope>NUCLEOTIDE SEQUENCE [LARGE SCALE GENOMIC DNA]</scope>
    <source>
        <strain evidence="2 3">CCMP332</strain>
    </source>
</reference>